<dbReference type="GO" id="GO:0008270">
    <property type="term" value="F:zinc ion binding"/>
    <property type="evidence" value="ECO:0007669"/>
    <property type="project" value="UniProtKB-KW"/>
</dbReference>
<dbReference type="EC" id="2.4.2.-" evidence="15"/>
<dbReference type="SUPFAM" id="SSF142921">
    <property type="entry name" value="WGR domain-like"/>
    <property type="match status" value="1"/>
</dbReference>
<dbReference type="FunCoup" id="Q54XI2">
    <property type="interactions" value="508"/>
</dbReference>
<evidence type="ECO:0000313" key="23">
    <source>
        <dbReference type="Proteomes" id="UP000002195"/>
    </source>
</evidence>
<evidence type="ECO:0000256" key="2">
    <source>
        <dbReference type="ARBA" id="ARBA00022676"/>
    </source>
</evidence>
<dbReference type="GeneID" id="8621781"/>
<dbReference type="Proteomes" id="UP000002195">
    <property type="component" value="Unassembled WGS sequence"/>
</dbReference>
<feature type="domain" description="BRCT" evidence="18">
    <location>
        <begin position="283"/>
        <end position="356"/>
    </location>
</feature>
<proteinExistence type="inferred from homology"/>
<dbReference type="InterPro" id="IPR012317">
    <property type="entry name" value="Poly(ADP-ribose)pol_cat_dom"/>
</dbReference>
<dbReference type="GO" id="GO:0010628">
    <property type="term" value="P:positive regulation of gene expression"/>
    <property type="evidence" value="ECO:0000315"/>
    <property type="project" value="dictyBase"/>
</dbReference>
<dbReference type="GO" id="GO:0140582">
    <property type="term" value="P:adenylate cyclase-activating G protein-coupled cAMP receptor signaling pathway"/>
    <property type="evidence" value="ECO:0000315"/>
    <property type="project" value="dictyBase"/>
</dbReference>
<dbReference type="GO" id="GO:0005739">
    <property type="term" value="C:mitochondrion"/>
    <property type="evidence" value="ECO:0000304"/>
    <property type="project" value="dictyBase"/>
</dbReference>
<feature type="compositionally biased region" description="Polar residues" evidence="16">
    <location>
        <begin position="256"/>
        <end position="267"/>
    </location>
</feature>
<keyword evidence="23" id="KW-1185">Reference proteome</keyword>
<dbReference type="EMBL" id="AAFI02000024">
    <property type="protein sequence ID" value="EAL67972.1"/>
    <property type="molecule type" value="Genomic_DNA"/>
</dbReference>
<feature type="domain" description="PARP alpha-helical" evidence="20">
    <location>
        <begin position="590"/>
        <end position="708"/>
    </location>
</feature>
<dbReference type="Pfam" id="PF21728">
    <property type="entry name" value="PADR1_N"/>
    <property type="match status" value="1"/>
</dbReference>
<dbReference type="InParanoid" id="Q54XI2"/>
<evidence type="ECO:0000259" key="17">
    <source>
        <dbReference type="PROSITE" id="PS50064"/>
    </source>
</evidence>
<dbReference type="PhylomeDB" id="Q54XI2"/>
<dbReference type="SMART" id="SM01335">
    <property type="entry name" value="PADR1"/>
    <property type="match status" value="1"/>
</dbReference>
<evidence type="ECO:0000313" key="22">
    <source>
        <dbReference type="EMBL" id="EAL67972.1"/>
    </source>
</evidence>
<dbReference type="SUPFAM" id="SSF57716">
    <property type="entry name" value="Glucocorticoid receptor-like (DNA-binding domain)"/>
    <property type="match status" value="1"/>
</dbReference>
<keyword evidence="5" id="KW-0479">Metal-binding</keyword>
<feature type="region of interest" description="Disordered" evidence="16">
    <location>
        <begin position="405"/>
        <end position="429"/>
    </location>
</feature>
<dbReference type="GO" id="GO:0010421">
    <property type="term" value="P:hydrogen peroxide-mediated programmed cell death"/>
    <property type="evidence" value="ECO:0000316"/>
    <property type="project" value="dictyBase"/>
</dbReference>
<comment type="catalytic activity">
    <reaction evidence="14">
        <text>NAD(+) + (ADP-D-ribosyl)n-acceptor = nicotinamide + (ADP-D-ribosyl)n+1-acceptor + H(+).</text>
        <dbReference type="EC" id="2.4.2.30"/>
    </reaction>
</comment>
<dbReference type="CDD" id="cd01437">
    <property type="entry name" value="parp_like"/>
    <property type="match status" value="1"/>
</dbReference>
<gene>
    <name evidence="22" type="primary">adprt1A</name>
    <name evidence="22" type="ORF">DDB_G0278741</name>
</gene>
<feature type="domain" description="WGR" evidence="21">
    <location>
        <begin position="445"/>
        <end position="548"/>
    </location>
</feature>
<dbReference type="AlphaFoldDB" id="Q54XI2"/>
<dbReference type="GO" id="GO:1990404">
    <property type="term" value="F:NAD+-protein mono-ADP-ribosyltransferase activity"/>
    <property type="evidence" value="ECO:0000314"/>
    <property type="project" value="dictyBase"/>
</dbReference>
<dbReference type="eggNOG" id="KOG1037">
    <property type="taxonomic scope" value="Eukaryota"/>
</dbReference>
<dbReference type="SMART" id="SM00773">
    <property type="entry name" value="WGR"/>
    <property type="match status" value="1"/>
</dbReference>
<evidence type="ECO:0000259" key="18">
    <source>
        <dbReference type="PROSITE" id="PS50172"/>
    </source>
</evidence>
<dbReference type="InterPro" id="IPR008893">
    <property type="entry name" value="WGR_domain"/>
</dbReference>
<dbReference type="GO" id="GO:0010225">
    <property type="term" value="P:response to UV-C"/>
    <property type="evidence" value="ECO:0000314"/>
    <property type="project" value="dictyBase"/>
</dbReference>
<keyword evidence="9" id="KW-0862">Zinc</keyword>
<evidence type="ECO:0000256" key="9">
    <source>
        <dbReference type="ARBA" id="ARBA00022833"/>
    </source>
</evidence>
<dbReference type="KEGG" id="ddi:DDB_G0278741"/>
<evidence type="ECO:0000256" key="11">
    <source>
        <dbReference type="ARBA" id="ARBA00023125"/>
    </source>
</evidence>
<dbReference type="Reactome" id="R-DDI-110362">
    <property type="pathway name" value="POLB-Dependent Long Patch Base Excision Repair"/>
</dbReference>
<evidence type="ECO:0000256" key="6">
    <source>
        <dbReference type="ARBA" id="ARBA00022737"/>
    </source>
</evidence>
<dbReference type="SMART" id="SM01336">
    <property type="entry name" value="zf-PARP"/>
    <property type="match status" value="1"/>
</dbReference>
<dbReference type="GO" id="GO:0005730">
    <property type="term" value="C:nucleolus"/>
    <property type="evidence" value="ECO:0000318"/>
    <property type="project" value="GO_Central"/>
</dbReference>
<dbReference type="Pfam" id="PF00644">
    <property type="entry name" value="PARP"/>
    <property type="match status" value="1"/>
</dbReference>
<evidence type="ECO:0000256" key="16">
    <source>
        <dbReference type="SAM" id="MobiDB-lite"/>
    </source>
</evidence>
<comment type="similarity">
    <text evidence="13">Belongs to the ARTD/PARP family.</text>
</comment>
<dbReference type="PROSITE" id="PS50064">
    <property type="entry name" value="ZF_PARP_2"/>
    <property type="match status" value="1"/>
</dbReference>
<keyword evidence="12" id="KW-0539">Nucleus</keyword>
<dbReference type="GO" id="GO:0005634">
    <property type="term" value="C:nucleus"/>
    <property type="evidence" value="ECO:0000314"/>
    <property type="project" value="dictyBase"/>
</dbReference>
<comment type="subcellular location">
    <subcellularLocation>
        <location evidence="1">Nucleus</location>
    </subcellularLocation>
</comment>
<dbReference type="PANTHER" id="PTHR10459">
    <property type="entry name" value="DNA LIGASE"/>
    <property type="match status" value="1"/>
</dbReference>
<dbReference type="Gene3D" id="3.40.50.10190">
    <property type="entry name" value="BRCT domain"/>
    <property type="match status" value="1"/>
</dbReference>
<dbReference type="Pfam" id="PF05406">
    <property type="entry name" value="WGR"/>
    <property type="match status" value="1"/>
</dbReference>
<protein>
    <recommendedName>
        <fullName evidence="15">Poly [ADP-ribose] polymerase</fullName>
        <shortName evidence="15">PARP</shortName>
        <ecNumber evidence="15">2.4.2.-</ecNumber>
    </recommendedName>
</protein>
<comment type="caution">
    <text evidence="22">The sequence shown here is derived from an EMBL/GenBank/DDBJ whole genome shotgun (WGS) entry which is preliminary data.</text>
</comment>
<dbReference type="Pfam" id="PF00645">
    <property type="entry name" value="zf-PARP"/>
    <property type="match status" value="1"/>
</dbReference>
<evidence type="ECO:0000256" key="14">
    <source>
        <dbReference type="ARBA" id="ARBA00033987"/>
    </source>
</evidence>
<organism evidence="22 23">
    <name type="scientific">Dictyostelium discoideum</name>
    <name type="common">Social amoeba</name>
    <dbReference type="NCBI Taxonomy" id="44689"/>
    <lineage>
        <taxon>Eukaryota</taxon>
        <taxon>Amoebozoa</taxon>
        <taxon>Evosea</taxon>
        <taxon>Eumycetozoa</taxon>
        <taxon>Dictyostelia</taxon>
        <taxon>Dictyosteliales</taxon>
        <taxon>Dictyosteliaceae</taxon>
        <taxon>Dictyostelium</taxon>
    </lineage>
</organism>
<keyword evidence="8" id="KW-0863">Zinc-finger</keyword>
<dbReference type="GO" id="GO:0010918">
    <property type="term" value="P:positive regulation of mitochondrial membrane potential"/>
    <property type="evidence" value="ECO:0000316"/>
    <property type="project" value="dictyBase"/>
</dbReference>
<keyword evidence="7" id="KW-0013">ADP-ribosylation</keyword>
<sequence length="938" mass="107223">MATKNTSPYEIEYAKSDRSTCSTCQRGINKEAVRIGYKTKSKHFDGMDVSWHHLKCKCPQVPSFTDLIHWEYLRWEDQLSIKTTYFSSEKYDPKSASEVQREKYLKALWEVKDSIADNLKGPAIKNIIQYNKGYVDKVSPVHLLHTLSDWMLKGRPGRCPTCKNFDILFNGIEYQCKGWISGFTKCDWKGDSIERWAVQFPDDLSKNKFLSTFKYSKDYPKSTTKYTDAGEEEEEEEEEEEQEQDKEQQTEENASGEAQTQDTSSLDPNRDEDEVAVGNECVNMVVAIAGAEKVLGIAPTKIKTLVQSHGGEVVEDPLNATLMISSEEEVNKAKKTKKVQNAIDNIPIFPPSWIQDLCNRTGKGVELRKTLVSKPFIIAPSQLADDVLLFTEKYFKPVEVVKRQTTTTTTTSSKKRELEPTIVPKKEPKPGSNILKVNDDFNYGGYEIYVHHDEKYGYTAMNVMLNSLDIESNSNRFYQIQMLKQRGKERYTVYLRWGRVGVNQIGGQKDTTYSSYESALSEFAERFEYFTAQKWEDRYKFKKLPRKYYMISLDDGNDEEEEENLVETVLKRKKSETTTTSTSQEIEPKKEGLPQRVLDLVKLMFDPEMMKKQLQSMNVDTEKMPLGKIKKSQLIEGYKVLSEIQDILNTANPSRNLLLDCATRFYTLIPHNFGNQTAPLIDTVDLIKAKMQLVETLIDVDIAANLKKQTESLEGNMIENQYITLKTKLTPLDKDSVVYKTLVDYVANSQDKQFRTNICVQDILSLERENESERFTPWAKDKNRLLLWHGSRLTNFVSIVSQGLRIAPPSAPKTGYRFGKGIYFADCISKSFSYCFTSSDCPTALMLLCEVSLGDMNELKHDTYMEEAPHPFHSTKALGMAAPHKDGNHPLSDSDGLVVPLGKISKTGLSTSCTHNEFIVYKIEQVRIKYILRVYNGK</sequence>
<dbReference type="GO" id="GO:0003677">
    <property type="term" value="F:DNA binding"/>
    <property type="evidence" value="ECO:0007669"/>
    <property type="project" value="UniProtKB-KW"/>
</dbReference>
<keyword evidence="6" id="KW-0677">Repeat</keyword>
<dbReference type="OMA" id="MNFKYKY"/>
<dbReference type="GO" id="GO:0000077">
    <property type="term" value="P:DNA damage checkpoint signaling"/>
    <property type="evidence" value="ECO:0000314"/>
    <property type="project" value="dictyBase"/>
</dbReference>
<dbReference type="InterPro" id="IPR036616">
    <property type="entry name" value="Poly(ADP-ribose)pol_reg_dom_sf"/>
</dbReference>
<evidence type="ECO:0000256" key="13">
    <source>
        <dbReference type="ARBA" id="ARBA00024347"/>
    </source>
</evidence>
<feature type="domain" description="PARP-type" evidence="17">
    <location>
        <begin position="9"/>
        <end position="82"/>
    </location>
</feature>
<dbReference type="SUPFAM" id="SSF56399">
    <property type="entry name" value="ADP-ribosylation"/>
    <property type="match status" value="1"/>
</dbReference>
<evidence type="ECO:0000256" key="1">
    <source>
        <dbReference type="ARBA" id="ARBA00004123"/>
    </source>
</evidence>
<evidence type="ECO:0000256" key="10">
    <source>
        <dbReference type="ARBA" id="ARBA00023027"/>
    </source>
</evidence>
<dbReference type="GO" id="GO:0007005">
    <property type="term" value="P:mitochondrion organization"/>
    <property type="evidence" value="ECO:0000315"/>
    <property type="project" value="dictyBase"/>
</dbReference>
<evidence type="ECO:0000259" key="19">
    <source>
        <dbReference type="PROSITE" id="PS51059"/>
    </source>
</evidence>
<dbReference type="Reactome" id="R-DDI-5696394">
    <property type="pathway name" value="DNA Damage Recognition in GG-NER"/>
</dbReference>
<accession>Q54XI2</accession>
<evidence type="ECO:0000256" key="12">
    <source>
        <dbReference type="ARBA" id="ARBA00023242"/>
    </source>
</evidence>
<evidence type="ECO:0000256" key="7">
    <source>
        <dbReference type="ARBA" id="ARBA00022765"/>
    </source>
</evidence>
<dbReference type="PROSITE" id="PS51977">
    <property type="entry name" value="WGR"/>
    <property type="match status" value="1"/>
</dbReference>
<evidence type="ECO:0000259" key="21">
    <source>
        <dbReference type="PROSITE" id="PS51977"/>
    </source>
</evidence>
<dbReference type="PROSITE" id="PS52007">
    <property type="entry name" value="PADR1"/>
    <property type="match status" value="1"/>
</dbReference>
<dbReference type="SMR" id="Q54XI2"/>
<dbReference type="InterPro" id="IPR012982">
    <property type="entry name" value="PARP1-like_PADR1_Zn_ribbon"/>
</dbReference>
<evidence type="ECO:0000256" key="8">
    <source>
        <dbReference type="ARBA" id="ARBA00022771"/>
    </source>
</evidence>
<dbReference type="GO" id="GO:0007346">
    <property type="term" value="P:regulation of mitotic cell cycle"/>
    <property type="evidence" value="ECO:0000316"/>
    <property type="project" value="dictyBase"/>
</dbReference>
<dbReference type="Gene3D" id="1.20.142.10">
    <property type="entry name" value="Poly(ADP-ribose) polymerase, regulatory domain"/>
    <property type="match status" value="1"/>
</dbReference>
<dbReference type="GO" id="GO:0006302">
    <property type="term" value="P:double-strand break repair"/>
    <property type="evidence" value="ECO:0000315"/>
    <property type="project" value="dictyBase"/>
</dbReference>
<dbReference type="GO" id="GO:0006303">
    <property type="term" value="P:double-strand break repair via nonhomologous end joining"/>
    <property type="evidence" value="ECO:0000314"/>
    <property type="project" value="dictyBase"/>
</dbReference>
<feature type="domain" description="PARP catalytic" evidence="19">
    <location>
        <begin position="716"/>
        <end position="938"/>
    </location>
</feature>
<dbReference type="InterPro" id="IPR036957">
    <property type="entry name" value="Znf_PARP_sf"/>
</dbReference>
<dbReference type="PROSITE" id="PS51060">
    <property type="entry name" value="PARP_ALPHA_HD"/>
    <property type="match status" value="1"/>
</dbReference>
<dbReference type="SUPFAM" id="SSF47587">
    <property type="entry name" value="Domain of poly(ADP-ribose) polymerase"/>
    <property type="match status" value="1"/>
</dbReference>
<keyword evidence="4" id="KW-0548">Nucleotidyltransferase</keyword>
<dbReference type="Gene3D" id="3.90.640.80">
    <property type="match status" value="1"/>
</dbReference>
<dbReference type="InterPro" id="IPR036930">
    <property type="entry name" value="WGR_dom_sf"/>
</dbReference>
<dbReference type="PROSITE" id="PS51059">
    <property type="entry name" value="PARP_CATALYTIC"/>
    <property type="match status" value="1"/>
</dbReference>
<dbReference type="GO" id="GO:0043327">
    <property type="term" value="P:chemotaxis to cAMP"/>
    <property type="evidence" value="ECO:0000315"/>
    <property type="project" value="dictyBase"/>
</dbReference>
<evidence type="ECO:0000256" key="4">
    <source>
        <dbReference type="ARBA" id="ARBA00022695"/>
    </source>
</evidence>
<dbReference type="GO" id="GO:0031152">
    <property type="term" value="P:aggregation involved in sorocarp development"/>
    <property type="evidence" value="ECO:0000315"/>
    <property type="project" value="dictyBase"/>
</dbReference>
<dbReference type="STRING" id="44689.Q54XI2"/>
<dbReference type="Pfam" id="PF02877">
    <property type="entry name" value="PARP_reg"/>
    <property type="match status" value="1"/>
</dbReference>
<dbReference type="VEuPathDB" id="AmoebaDB:DDB_G0278741"/>
<dbReference type="Gene3D" id="3.30.1740.10">
    <property type="entry name" value="Zinc finger, PARP-type"/>
    <property type="match status" value="1"/>
</dbReference>
<dbReference type="PROSITE" id="PS50172">
    <property type="entry name" value="BRCT"/>
    <property type="match status" value="1"/>
</dbReference>
<dbReference type="PANTHER" id="PTHR10459:SF60">
    <property type="entry name" value="POLY [ADP-RIBOSE] POLYMERASE 2"/>
    <property type="match status" value="1"/>
</dbReference>
<dbReference type="FunFam" id="1.20.142.10:FF:000002">
    <property type="entry name" value="Poly [ADP-ribose] polymerase"/>
    <property type="match status" value="1"/>
</dbReference>
<dbReference type="InterPro" id="IPR049296">
    <property type="entry name" value="PARP1-like_PADR1_N"/>
</dbReference>
<keyword evidence="3 15" id="KW-0808">Transferase</keyword>
<keyword evidence="11" id="KW-0238">DNA-binding</keyword>
<dbReference type="dictyBase" id="DDB_G0278741">
    <property type="gene designation" value="adprt1A"/>
</dbReference>
<keyword evidence="2 15" id="KW-0328">Glycosyltransferase</keyword>
<evidence type="ECO:0000256" key="15">
    <source>
        <dbReference type="RuleBase" id="RU362114"/>
    </source>
</evidence>
<dbReference type="GO" id="GO:1903518">
    <property type="term" value="P:positive regulation of single strand break repair"/>
    <property type="evidence" value="ECO:0000316"/>
    <property type="project" value="dictyBase"/>
</dbReference>
<dbReference type="GO" id="GO:0071168">
    <property type="term" value="P:protein localization to chromatin"/>
    <property type="evidence" value="ECO:0000314"/>
    <property type="project" value="dictyBase"/>
</dbReference>
<dbReference type="InterPro" id="IPR004102">
    <property type="entry name" value="Poly(ADP-ribose)pol_reg_dom"/>
</dbReference>
<dbReference type="GO" id="GO:0003950">
    <property type="term" value="F:NAD+ poly-ADP-ribosyltransferase activity"/>
    <property type="evidence" value="ECO:0000314"/>
    <property type="project" value="dictyBase"/>
</dbReference>
<dbReference type="FunFam" id="3.90.228.10:FF:000017">
    <property type="entry name" value="Poly [ADP-ribose] polymerase"/>
    <property type="match status" value="1"/>
</dbReference>
<keyword evidence="10 15" id="KW-0520">NAD</keyword>
<reference evidence="22 23" key="1">
    <citation type="journal article" date="2005" name="Nature">
        <title>The genome of the social amoeba Dictyostelium discoideum.</title>
        <authorList>
            <consortium name="The Dictyostelium discoideum Sequencing Consortium"/>
            <person name="Eichinger L."/>
            <person name="Pachebat J.A."/>
            <person name="Glockner G."/>
            <person name="Rajandream M.A."/>
            <person name="Sucgang R."/>
            <person name="Berriman M."/>
            <person name="Song J."/>
            <person name="Olsen R."/>
            <person name="Szafranski K."/>
            <person name="Xu Q."/>
            <person name="Tunggal B."/>
            <person name="Kummerfeld S."/>
            <person name="Madera M."/>
            <person name="Konfortov B.A."/>
            <person name="Rivero F."/>
            <person name="Bankier A.T."/>
            <person name="Lehmann R."/>
            <person name="Hamlin N."/>
            <person name="Davies R."/>
            <person name="Gaudet P."/>
            <person name="Fey P."/>
            <person name="Pilcher K."/>
            <person name="Chen G."/>
            <person name="Saunders D."/>
            <person name="Sodergren E."/>
            <person name="Davis P."/>
            <person name="Kerhornou A."/>
            <person name="Nie X."/>
            <person name="Hall N."/>
            <person name="Anjard C."/>
            <person name="Hemphill L."/>
            <person name="Bason N."/>
            <person name="Farbrother P."/>
            <person name="Desany B."/>
            <person name="Just E."/>
            <person name="Morio T."/>
            <person name="Rost R."/>
            <person name="Churcher C."/>
            <person name="Cooper J."/>
            <person name="Haydock S."/>
            <person name="van Driessche N."/>
            <person name="Cronin A."/>
            <person name="Goodhead I."/>
            <person name="Muzny D."/>
            <person name="Mourier T."/>
            <person name="Pain A."/>
            <person name="Lu M."/>
            <person name="Harper D."/>
            <person name="Lindsay R."/>
            <person name="Hauser H."/>
            <person name="James K."/>
            <person name="Quiles M."/>
            <person name="Madan Babu M."/>
            <person name="Saito T."/>
            <person name="Buchrieser C."/>
            <person name="Wardroper A."/>
            <person name="Felder M."/>
            <person name="Thangavelu M."/>
            <person name="Johnson D."/>
            <person name="Knights A."/>
            <person name="Loulseged H."/>
            <person name="Mungall K."/>
            <person name="Oliver K."/>
            <person name="Price C."/>
            <person name="Quail M.A."/>
            <person name="Urushihara H."/>
            <person name="Hernandez J."/>
            <person name="Rabbinowitsch E."/>
            <person name="Steffen D."/>
            <person name="Sanders M."/>
            <person name="Ma J."/>
            <person name="Kohara Y."/>
            <person name="Sharp S."/>
            <person name="Simmonds M."/>
            <person name="Spiegler S."/>
            <person name="Tivey A."/>
            <person name="Sugano S."/>
            <person name="White B."/>
            <person name="Walker D."/>
            <person name="Woodward J."/>
            <person name="Winckler T."/>
            <person name="Tanaka Y."/>
            <person name="Shaulsky G."/>
            <person name="Schleicher M."/>
            <person name="Weinstock G."/>
            <person name="Rosenthal A."/>
            <person name="Cox E.C."/>
            <person name="Chisholm R.L."/>
            <person name="Gibbs R."/>
            <person name="Loomis W.F."/>
            <person name="Platzer M."/>
            <person name="Kay R.R."/>
            <person name="Williams J."/>
            <person name="Dear P.H."/>
            <person name="Noegel A.A."/>
            <person name="Barrell B."/>
            <person name="Kuspa A."/>
        </authorList>
    </citation>
    <scope>NUCLEOTIDE SEQUENCE [LARGE SCALE GENOMIC DNA]</scope>
    <source>
        <strain evidence="22 23">AX4</strain>
    </source>
</reference>
<dbReference type="InterPro" id="IPR036420">
    <property type="entry name" value="BRCT_dom_sf"/>
</dbReference>
<dbReference type="GO" id="GO:0000729">
    <property type="term" value="P:DNA double-strand break processing"/>
    <property type="evidence" value="ECO:0000314"/>
    <property type="project" value="dictyBase"/>
</dbReference>
<feature type="compositionally biased region" description="Basic and acidic residues" evidence="16">
    <location>
        <begin position="414"/>
        <end position="429"/>
    </location>
</feature>
<dbReference type="Reactome" id="R-DDI-5696395">
    <property type="pathway name" value="Formation of Incision Complex in GG-NER"/>
</dbReference>
<dbReference type="InterPro" id="IPR050800">
    <property type="entry name" value="ARTD/PARP"/>
</dbReference>
<evidence type="ECO:0000259" key="20">
    <source>
        <dbReference type="PROSITE" id="PS51060"/>
    </source>
</evidence>
<evidence type="ECO:0000256" key="5">
    <source>
        <dbReference type="ARBA" id="ARBA00022723"/>
    </source>
</evidence>
<feature type="compositionally biased region" description="Acidic residues" evidence="16">
    <location>
        <begin position="229"/>
        <end position="244"/>
    </location>
</feature>
<dbReference type="Gene3D" id="3.90.228.10">
    <property type="match status" value="1"/>
</dbReference>
<feature type="region of interest" description="Disordered" evidence="16">
    <location>
        <begin position="221"/>
        <end position="271"/>
    </location>
</feature>
<dbReference type="GO" id="GO:0006979">
    <property type="term" value="P:response to oxidative stress"/>
    <property type="evidence" value="ECO:0000315"/>
    <property type="project" value="dictyBase"/>
</dbReference>
<dbReference type="CDD" id="cd07997">
    <property type="entry name" value="WGR_PARP"/>
    <property type="match status" value="1"/>
</dbReference>
<name>Q54XI2_DICDI</name>
<dbReference type="GO" id="GO:0051726">
    <property type="term" value="P:regulation of cell cycle"/>
    <property type="evidence" value="ECO:0000315"/>
    <property type="project" value="dictyBase"/>
</dbReference>
<dbReference type="InterPro" id="IPR001357">
    <property type="entry name" value="BRCT_dom"/>
</dbReference>
<dbReference type="InterPro" id="IPR001510">
    <property type="entry name" value="Znf_PARP"/>
</dbReference>
<dbReference type="GO" id="GO:0016779">
    <property type="term" value="F:nucleotidyltransferase activity"/>
    <property type="evidence" value="ECO:0007669"/>
    <property type="project" value="UniProtKB-KW"/>
</dbReference>
<dbReference type="GO" id="GO:0072718">
    <property type="term" value="P:response to cisplatin"/>
    <property type="evidence" value="ECO:0000316"/>
    <property type="project" value="dictyBase"/>
</dbReference>
<dbReference type="PaxDb" id="44689-DDB0214818"/>
<dbReference type="HOGENOM" id="CLU_004841_0_0_1"/>
<evidence type="ECO:0000256" key="3">
    <source>
        <dbReference type="ARBA" id="ARBA00022679"/>
    </source>
</evidence>
<dbReference type="RefSeq" id="XP_647821.1">
    <property type="nucleotide sequence ID" value="XM_642729.1"/>
</dbReference>
<dbReference type="Pfam" id="PF08063">
    <property type="entry name" value="Zn_ribbon_PADR1"/>
    <property type="match status" value="1"/>
</dbReference>